<dbReference type="PROSITE" id="PS00372">
    <property type="entry name" value="PTS_EIIA_TYPE_2_HIS"/>
    <property type="match status" value="1"/>
</dbReference>
<sequence length="155" mass="16613">MVDIDGFLTPERIVLGLRCASKRQLFQELADAASGITGIDAAVILAALNQREKLGTTGIGEGIAIPHARVKDLAQLVGLFARMAVPVDYDALDDAPVDLVFLLLAPEEANNAQLKALARIARLLRDPEICARLRTEQDPAQVYELLTGRRAGGTA</sequence>
<dbReference type="RefSeq" id="WP_418157912.1">
    <property type="nucleotide sequence ID" value="NZ_JBBLZC010000002.1"/>
</dbReference>
<evidence type="ECO:0000313" key="2">
    <source>
        <dbReference type="EMBL" id="MEK0082056.1"/>
    </source>
</evidence>
<dbReference type="PANTHER" id="PTHR47738:SF1">
    <property type="entry name" value="NITROGEN REGULATORY PROTEIN"/>
    <property type="match status" value="1"/>
</dbReference>
<dbReference type="NCBIfam" id="TIGR01419">
    <property type="entry name" value="nitro_reg_IIA"/>
    <property type="match status" value="1"/>
</dbReference>
<evidence type="ECO:0000313" key="3">
    <source>
        <dbReference type="Proteomes" id="UP001375743"/>
    </source>
</evidence>
<dbReference type="PROSITE" id="PS51094">
    <property type="entry name" value="PTS_EIIA_TYPE_2"/>
    <property type="match status" value="1"/>
</dbReference>
<dbReference type="Proteomes" id="UP001375743">
    <property type="component" value="Unassembled WGS sequence"/>
</dbReference>
<organism evidence="2 3">
    <name type="scientific">Benzoatithermus flavus</name>
    <dbReference type="NCBI Taxonomy" id="3108223"/>
    <lineage>
        <taxon>Bacteria</taxon>
        <taxon>Pseudomonadati</taxon>
        <taxon>Pseudomonadota</taxon>
        <taxon>Alphaproteobacteria</taxon>
        <taxon>Geminicoccales</taxon>
        <taxon>Geminicoccaceae</taxon>
        <taxon>Benzoatithermus</taxon>
    </lineage>
</organism>
<evidence type="ECO:0000259" key="1">
    <source>
        <dbReference type="PROSITE" id="PS51094"/>
    </source>
</evidence>
<accession>A0ABU8XLH5</accession>
<keyword evidence="3" id="KW-1185">Reference proteome</keyword>
<feature type="domain" description="PTS EIIA type-2" evidence="1">
    <location>
        <begin position="6"/>
        <end position="149"/>
    </location>
</feature>
<dbReference type="Gene3D" id="3.40.930.10">
    <property type="entry name" value="Mannitol-specific EII, Chain A"/>
    <property type="match status" value="1"/>
</dbReference>
<gene>
    <name evidence="2" type="primary">ptsN</name>
    <name evidence="2" type="ORF">U1T56_02745</name>
</gene>
<dbReference type="InterPro" id="IPR002178">
    <property type="entry name" value="PTS_EIIA_type-2_dom"/>
</dbReference>
<dbReference type="Pfam" id="PF00359">
    <property type="entry name" value="PTS_EIIA_2"/>
    <property type="match status" value="1"/>
</dbReference>
<reference evidence="2 3" key="1">
    <citation type="submission" date="2024-01" db="EMBL/GenBank/DDBJ databases">
        <title>Multi-omics insights into the function and evolution of sodium benzoate biodegradation pathways in Benzoatithermus flavus gen. nov., sp. nov. from hot spring.</title>
        <authorList>
            <person name="Hu C.-J."/>
            <person name="Li W.-J."/>
        </authorList>
    </citation>
    <scope>NUCLEOTIDE SEQUENCE [LARGE SCALE GENOMIC DNA]</scope>
    <source>
        <strain evidence="2 3">SYSU G07066</strain>
    </source>
</reference>
<protein>
    <submittedName>
        <fullName evidence="2">PTS IIA-like nitrogen regulatory protein PtsN</fullName>
    </submittedName>
</protein>
<dbReference type="CDD" id="cd00211">
    <property type="entry name" value="PTS_IIA_fru"/>
    <property type="match status" value="1"/>
</dbReference>
<name>A0ABU8XLH5_9PROT</name>
<dbReference type="InterPro" id="IPR016152">
    <property type="entry name" value="PTrfase/Anion_transptr"/>
</dbReference>
<dbReference type="SUPFAM" id="SSF55804">
    <property type="entry name" value="Phoshotransferase/anion transport protein"/>
    <property type="match status" value="1"/>
</dbReference>
<dbReference type="InterPro" id="IPR051541">
    <property type="entry name" value="PTS_SugarTrans_NitroReg"/>
</dbReference>
<dbReference type="InterPro" id="IPR006320">
    <property type="entry name" value="PTS_Nitro_regul"/>
</dbReference>
<dbReference type="PANTHER" id="PTHR47738">
    <property type="entry name" value="PTS SYSTEM FRUCTOSE-LIKE EIIA COMPONENT-RELATED"/>
    <property type="match status" value="1"/>
</dbReference>
<proteinExistence type="predicted"/>
<dbReference type="EMBL" id="JBBLZC010000002">
    <property type="protein sequence ID" value="MEK0082056.1"/>
    <property type="molecule type" value="Genomic_DNA"/>
</dbReference>
<comment type="caution">
    <text evidence="2">The sequence shown here is derived from an EMBL/GenBank/DDBJ whole genome shotgun (WGS) entry which is preliminary data.</text>
</comment>